<dbReference type="FunCoup" id="G8YVT6">
    <property type="interactions" value="385"/>
</dbReference>
<organism evidence="1 3">
    <name type="scientific">Pichia sorbitophila (strain ATCC MYA-4447 / BCRC 22081 / CBS 7064 / NBRC 10061 / NRRL Y-12695)</name>
    <name type="common">Hybrid yeast</name>
    <dbReference type="NCBI Taxonomy" id="559304"/>
    <lineage>
        <taxon>Eukaryota</taxon>
        <taxon>Fungi</taxon>
        <taxon>Dikarya</taxon>
        <taxon>Ascomycota</taxon>
        <taxon>Saccharomycotina</taxon>
        <taxon>Pichiomycetes</taxon>
        <taxon>Debaryomycetaceae</taxon>
        <taxon>Millerozyma</taxon>
    </lineage>
</organism>
<dbReference type="OrthoDB" id="429813at2759"/>
<keyword evidence="3" id="KW-1185">Reference proteome</keyword>
<proteinExistence type="predicted"/>
<dbReference type="Proteomes" id="UP000005222">
    <property type="component" value="Chromosome A"/>
</dbReference>
<accession>G8YVT6</accession>
<dbReference type="EMBL" id="FO082058">
    <property type="protein sequence ID" value="CCE73530.1"/>
    <property type="molecule type" value="Genomic_DNA"/>
</dbReference>
<dbReference type="STRING" id="559304.G8YVT6"/>
<dbReference type="InParanoid" id="G8YVT6"/>
<evidence type="ECO:0000313" key="2">
    <source>
        <dbReference type="EMBL" id="CCE73530.1"/>
    </source>
</evidence>
<reference evidence="3" key="2">
    <citation type="journal article" date="2012" name="G3 (Bethesda)">
        <title>Pichia sorbitophila, an interspecies yeast hybrid reveals early steps of genome resolution following polyploidization.</title>
        <authorList>
            <person name="Leh Louis V."/>
            <person name="Despons L."/>
            <person name="Friedrich A."/>
            <person name="Martin T."/>
            <person name="Durrens P."/>
            <person name="Casaregola S."/>
            <person name="Neuveglise C."/>
            <person name="Fairhead C."/>
            <person name="Marck C."/>
            <person name="Cruz J.A."/>
            <person name="Straub M.L."/>
            <person name="Kugler V."/>
            <person name="Sacerdot C."/>
            <person name="Uzunov Z."/>
            <person name="Thierry A."/>
            <person name="Weiss S."/>
            <person name="Bleykasten C."/>
            <person name="De Montigny J."/>
            <person name="Jacques N."/>
            <person name="Jung P."/>
            <person name="Lemaire M."/>
            <person name="Mallet S."/>
            <person name="Morel G."/>
            <person name="Richard G.F."/>
            <person name="Sarkar A."/>
            <person name="Savel G."/>
            <person name="Schacherer J."/>
            <person name="Seret M.L."/>
            <person name="Talla E."/>
            <person name="Samson G."/>
            <person name="Jubin C."/>
            <person name="Poulain J."/>
            <person name="Vacherie B."/>
            <person name="Barbe V."/>
            <person name="Pelletier E."/>
            <person name="Sherman D.J."/>
            <person name="Westhof E."/>
            <person name="Weissenbach J."/>
            <person name="Baret P.V."/>
            <person name="Wincker P."/>
            <person name="Gaillardin C."/>
            <person name="Dujon B."/>
            <person name="Souciet J.L."/>
        </authorList>
    </citation>
    <scope>NUCLEOTIDE SEQUENCE [LARGE SCALE GENOMIC DNA]</scope>
    <source>
        <strain evidence="3">ATCC MYA-4447 / BCRC 22081 / CBS 7064 / NBRC 10061 / NRRL Y-12695</strain>
    </source>
</reference>
<dbReference type="AlphaFoldDB" id="G8YVT6"/>
<evidence type="ECO:0000313" key="3">
    <source>
        <dbReference type="Proteomes" id="UP000005222"/>
    </source>
</evidence>
<dbReference type="eggNOG" id="ENOG502QRI9">
    <property type="taxonomic scope" value="Eukaryota"/>
</dbReference>
<reference evidence="1" key="1">
    <citation type="submission" date="2011-10" db="EMBL/GenBank/DDBJ databases">
        <authorList>
            <person name="Genoscope - CEA"/>
        </authorList>
    </citation>
    <scope>NUCLEOTIDE SEQUENCE</scope>
    <source>
        <strain evidence="1">CBS 7064</strain>
    </source>
</reference>
<sequence>MAPTNIDTRRAVELSLGNISLSSEKPKTIYEKIIAIYSYDEDYSVNSYTSLSLFSTEDGNEPLKFLKSIKGELTKKGILKKEFTKNGQCLAFWEKKRKDNEIVGILTEVFESDEFEQWFLDLLLSTSRVDYGPSNKQDFSHYTNEVTNEFVNTLKNTAMTDKWNLGGEAFFKSRVDFFTSRGITIEAVLPAFPCKSSNFNKVATWKPDKGEELALSRLILFAKQVKKIYPPGIIVYIVSDGHVFSDCIGVNDDIVDEYSKELQNLYRKLNSKGDELVRFCSLKDIFSLSKYPLDPNVVENVQVNHYLGTQIEEASDLCRKLLVYSCDTDSGELRRNVTTEGHPRLYLYRGFSRFMEEDLVDHPFTKDLSRKGYKKTISKIAFEMIKRNDAYSNLVEVVFPFHLRFSIHAHNNAGPKFGIRLLASSKCKVIKSLQDNFSPTFDDLLHIPTPWHNCILKLDTEEYFFVCKSEVVKKALAQGSHLGEWSKQDGCFIVTSKNRHVRGKALLLSSTYEVFCLTCISQR</sequence>
<dbReference type="InterPro" id="IPR007817">
    <property type="entry name" value="Isocyanide_synthase_DIT1"/>
</dbReference>
<dbReference type="PANTHER" id="PTHR37285:SF5">
    <property type="entry name" value="SPORE WALL MATURATION PROTEIN DIT1"/>
    <property type="match status" value="1"/>
</dbReference>
<gene>
    <name evidence="1" type="primary">Piso0_000577</name>
    <name evidence="1" type="ORF">GNLVRS01_PISO0A12408g</name>
    <name evidence="2" type="ORF">GNLVRS01_PISO0B12475g</name>
</gene>
<dbReference type="HOGENOM" id="CLU_025510_0_1_1"/>
<dbReference type="OMA" id="VAFEMIK"/>
<dbReference type="Pfam" id="PF05141">
    <property type="entry name" value="DIT1_PvcA"/>
    <property type="match status" value="1"/>
</dbReference>
<protein>
    <submittedName>
        <fullName evidence="1">Piso0_000577 protein</fullName>
    </submittedName>
</protein>
<dbReference type="Proteomes" id="UP000005222">
    <property type="component" value="Chromosome B"/>
</dbReference>
<name>G8YVT6_PICSO</name>
<dbReference type="PANTHER" id="PTHR37285">
    <property type="entry name" value="SPORE WALL MATURATION PROTEIN DIT1"/>
    <property type="match status" value="1"/>
</dbReference>
<evidence type="ECO:0000313" key="1">
    <source>
        <dbReference type="EMBL" id="CCE72969.1"/>
    </source>
</evidence>
<dbReference type="EMBL" id="FO082059">
    <property type="protein sequence ID" value="CCE72969.1"/>
    <property type="molecule type" value="Genomic_DNA"/>
</dbReference>